<dbReference type="EMBL" id="DVLX01000089">
    <property type="protein sequence ID" value="HIU00059.1"/>
    <property type="molecule type" value="Genomic_DNA"/>
</dbReference>
<name>A0A9D1HDT2_9FIRM</name>
<dbReference type="Proteomes" id="UP000824159">
    <property type="component" value="Unassembled WGS sequence"/>
</dbReference>
<evidence type="ECO:0000256" key="1">
    <source>
        <dbReference type="SAM" id="MobiDB-lite"/>
    </source>
</evidence>
<feature type="region of interest" description="Disordered" evidence="1">
    <location>
        <begin position="17"/>
        <end position="40"/>
    </location>
</feature>
<reference evidence="2" key="2">
    <citation type="journal article" date="2021" name="PeerJ">
        <title>Extensive microbial diversity within the chicken gut microbiome revealed by metagenomics and culture.</title>
        <authorList>
            <person name="Gilroy R."/>
            <person name="Ravi A."/>
            <person name="Getino M."/>
            <person name="Pursley I."/>
            <person name="Horton D.L."/>
            <person name="Alikhan N.F."/>
            <person name="Baker D."/>
            <person name="Gharbi K."/>
            <person name="Hall N."/>
            <person name="Watson M."/>
            <person name="Adriaenssens E.M."/>
            <person name="Foster-Nyarko E."/>
            <person name="Jarju S."/>
            <person name="Secka A."/>
            <person name="Antonio M."/>
            <person name="Oren A."/>
            <person name="Chaudhuri R.R."/>
            <person name="La Ragione R."/>
            <person name="Hildebrand F."/>
            <person name="Pallen M.J."/>
        </authorList>
    </citation>
    <scope>NUCLEOTIDE SEQUENCE</scope>
    <source>
        <strain evidence="2">CHK176-22527</strain>
    </source>
</reference>
<evidence type="ECO:0000313" key="2">
    <source>
        <dbReference type="EMBL" id="HIU00059.1"/>
    </source>
</evidence>
<sequence>MDNVTVDDVNKIAVYNDPEGGEYLNEDESKDDGGPRKMPEQGTYVFEGEEYASLMSSGCAYELIVTSDQYIDGYYVDSDGKGSLSVEVWRSNTWFLDDSKQNRAMIVWFDDFDKIYDSNTNDIVWEEMI</sequence>
<evidence type="ECO:0000313" key="3">
    <source>
        <dbReference type="Proteomes" id="UP000824159"/>
    </source>
</evidence>
<comment type="caution">
    <text evidence="2">The sequence shown here is derived from an EMBL/GenBank/DDBJ whole genome shotgun (WGS) entry which is preliminary data.</text>
</comment>
<reference evidence="2" key="1">
    <citation type="submission" date="2020-10" db="EMBL/GenBank/DDBJ databases">
        <authorList>
            <person name="Gilroy R."/>
        </authorList>
    </citation>
    <scope>NUCLEOTIDE SEQUENCE</scope>
    <source>
        <strain evidence="2">CHK176-22527</strain>
    </source>
</reference>
<accession>A0A9D1HDT2</accession>
<protein>
    <submittedName>
        <fullName evidence="2">Uncharacterized protein</fullName>
    </submittedName>
</protein>
<gene>
    <name evidence="2" type="ORF">IAD12_07370</name>
</gene>
<dbReference type="AlphaFoldDB" id="A0A9D1HDT2"/>
<organism evidence="2 3">
    <name type="scientific">Candidatus Allocopromorpha excrementavium</name>
    <dbReference type="NCBI Taxonomy" id="2840741"/>
    <lineage>
        <taxon>Bacteria</taxon>
        <taxon>Bacillati</taxon>
        <taxon>Bacillota</taxon>
        <taxon>Clostridia</taxon>
        <taxon>Eubacteriales</taxon>
        <taxon>Eubacteriaceae</taxon>
        <taxon>Eubacteriaceae incertae sedis</taxon>
        <taxon>Candidatus Allocopromorpha</taxon>
    </lineage>
</organism>
<proteinExistence type="predicted"/>